<dbReference type="EMBL" id="FLAC01000059">
    <property type="protein sequence ID" value="SAQ15581.1"/>
    <property type="molecule type" value="Genomic_DNA"/>
</dbReference>
<proteinExistence type="predicted"/>
<sequence length="145" mass="15690">MPTVLLLAGSLPCAASRRAAWLACTPESAAFTPCRACNRLLPADLASWVACTTLLRALPAVPERARVRPEVFCSTSWVCRLWFSAAVMATFLPLRAMSRPAIRSEPVTVRFSPARRVRSPLTLPTVLPACVASAPVSVVFTLWVP</sequence>
<dbReference type="Proteomes" id="UP000078124">
    <property type="component" value="Unassembled WGS sequence"/>
</dbReference>
<dbReference type="AlphaFoldDB" id="A0A8G2E7C2"/>
<accession>A0A8G2E7C2</accession>
<gene>
    <name evidence="1" type="ORF">SAMEA2273876_05650</name>
</gene>
<comment type="caution">
    <text evidence="1">The sequence shown here is derived from an EMBL/GenBank/DDBJ whole genome shotgun (WGS) entry which is preliminary data.</text>
</comment>
<organism evidence="1 2">
    <name type="scientific">Raoultella planticola</name>
    <name type="common">Klebsiella planticola</name>
    <dbReference type="NCBI Taxonomy" id="575"/>
    <lineage>
        <taxon>Bacteria</taxon>
        <taxon>Pseudomonadati</taxon>
        <taxon>Pseudomonadota</taxon>
        <taxon>Gammaproteobacteria</taxon>
        <taxon>Enterobacterales</taxon>
        <taxon>Enterobacteriaceae</taxon>
        <taxon>Klebsiella/Raoultella group</taxon>
        <taxon>Raoultella</taxon>
    </lineage>
</organism>
<evidence type="ECO:0000313" key="2">
    <source>
        <dbReference type="Proteomes" id="UP000078124"/>
    </source>
</evidence>
<protein>
    <submittedName>
        <fullName evidence="1">Uncharacterized protein</fullName>
    </submittedName>
</protein>
<reference evidence="1 2" key="1">
    <citation type="submission" date="2016-05" db="EMBL/GenBank/DDBJ databases">
        <authorList>
            <consortium name="Pathogen Informatics"/>
        </authorList>
    </citation>
    <scope>NUCLEOTIDE SEQUENCE [LARGE SCALE GENOMIC DNA]</scope>
    <source>
        <strain evidence="1 2">2880STDY5682802</strain>
    </source>
</reference>
<name>A0A8G2E7C2_RAOPL</name>
<evidence type="ECO:0000313" key="1">
    <source>
        <dbReference type="EMBL" id="SAQ15581.1"/>
    </source>
</evidence>